<organism evidence="1 2">
    <name type="scientific">Bradyrhizobium sacchari</name>
    <dbReference type="NCBI Taxonomy" id="1399419"/>
    <lineage>
        <taxon>Bacteria</taxon>
        <taxon>Pseudomonadati</taxon>
        <taxon>Pseudomonadota</taxon>
        <taxon>Alphaproteobacteria</taxon>
        <taxon>Hyphomicrobiales</taxon>
        <taxon>Nitrobacteraceae</taxon>
        <taxon>Bradyrhizobium</taxon>
    </lineage>
</organism>
<protein>
    <submittedName>
        <fullName evidence="1">Uncharacterized protein</fullName>
    </submittedName>
</protein>
<proteinExistence type="predicted"/>
<keyword evidence="2" id="KW-1185">Reference proteome</keyword>
<gene>
    <name evidence="1" type="ORF">FBZ95_10983</name>
</gene>
<accession>A0A560HX80</accession>
<dbReference type="Proteomes" id="UP000315914">
    <property type="component" value="Unassembled WGS sequence"/>
</dbReference>
<dbReference type="EMBL" id="VITW01000009">
    <property type="protein sequence ID" value="TWB69487.1"/>
    <property type="molecule type" value="Genomic_DNA"/>
</dbReference>
<name>A0A560HX80_9BRAD</name>
<dbReference type="AlphaFoldDB" id="A0A560HX80"/>
<evidence type="ECO:0000313" key="1">
    <source>
        <dbReference type="EMBL" id="TWB69487.1"/>
    </source>
</evidence>
<reference evidence="1 2" key="1">
    <citation type="submission" date="2019-06" db="EMBL/GenBank/DDBJ databases">
        <title>Genomic Encyclopedia of Type Strains, Phase IV (KMG-V): Genome sequencing to study the core and pangenomes of soil and plant-associated prokaryotes.</title>
        <authorList>
            <person name="Whitman W."/>
        </authorList>
    </citation>
    <scope>NUCLEOTIDE SEQUENCE [LARGE SCALE GENOMIC DNA]</scope>
    <source>
        <strain evidence="1 2">BR 10556</strain>
    </source>
</reference>
<comment type="caution">
    <text evidence="1">The sequence shown here is derived from an EMBL/GenBank/DDBJ whole genome shotgun (WGS) entry which is preliminary data.</text>
</comment>
<evidence type="ECO:0000313" key="2">
    <source>
        <dbReference type="Proteomes" id="UP000315914"/>
    </source>
</evidence>
<sequence length="44" mass="5000">MFKGFTVTIAAVVFSAHLDQYLTYGRYTDAAIAMLRQIRHAFGF</sequence>